<evidence type="ECO:0000256" key="1">
    <source>
        <dbReference type="SAM" id="MobiDB-lite"/>
    </source>
</evidence>
<keyword evidence="3" id="KW-1185">Reference proteome</keyword>
<comment type="caution">
    <text evidence="2">The sequence shown here is derived from an EMBL/GenBank/DDBJ whole genome shotgun (WGS) entry which is preliminary data.</text>
</comment>
<proteinExistence type="predicted"/>
<accession>A0ABU7AIT8</accession>
<sequence length="110" mass="11456">MKGKSPVISGADSRNAAPTENSSSPLLGGRNYCTHSGTTSDKPADGGSKHCYRAPAVHIFITLCSNWLMVALAFGSAQTLRGGTSSARRVFIRSIQSASSSDLSLARSPL</sequence>
<protein>
    <submittedName>
        <fullName evidence="2">Uncharacterized protein</fullName>
    </submittedName>
</protein>
<feature type="compositionally biased region" description="Polar residues" evidence="1">
    <location>
        <begin position="16"/>
        <end position="25"/>
    </location>
</feature>
<dbReference type="EMBL" id="JAHUTI010019794">
    <property type="protein sequence ID" value="MED6237972.1"/>
    <property type="molecule type" value="Genomic_DNA"/>
</dbReference>
<dbReference type="Proteomes" id="UP001345963">
    <property type="component" value="Unassembled WGS sequence"/>
</dbReference>
<gene>
    <name evidence="2" type="ORF">ATANTOWER_002391</name>
</gene>
<organism evidence="2 3">
    <name type="scientific">Ataeniobius toweri</name>
    <dbReference type="NCBI Taxonomy" id="208326"/>
    <lineage>
        <taxon>Eukaryota</taxon>
        <taxon>Metazoa</taxon>
        <taxon>Chordata</taxon>
        <taxon>Craniata</taxon>
        <taxon>Vertebrata</taxon>
        <taxon>Euteleostomi</taxon>
        <taxon>Actinopterygii</taxon>
        <taxon>Neopterygii</taxon>
        <taxon>Teleostei</taxon>
        <taxon>Neoteleostei</taxon>
        <taxon>Acanthomorphata</taxon>
        <taxon>Ovalentaria</taxon>
        <taxon>Atherinomorphae</taxon>
        <taxon>Cyprinodontiformes</taxon>
        <taxon>Goodeidae</taxon>
        <taxon>Ataeniobius</taxon>
    </lineage>
</organism>
<feature type="region of interest" description="Disordered" evidence="1">
    <location>
        <begin position="1"/>
        <end position="47"/>
    </location>
</feature>
<evidence type="ECO:0000313" key="2">
    <source>
        <dbReference type="EMBL" id="MED6237972.1"/>
    </source>
</evidence>
<reference evidence="2 3" key="1">
    <citation type="submission" date="2021-07" db="EMBL/GenBank/DDBJ databases">
        <authorList>
            <person name="Palmer J.M."/>
        </authorList>
    </citation>
    <scope>NUCLEOTIDE SEQUENCE [LARGE SCALE GENOMIC DNA]</scope>
    <source>
        <strain evidence="2 3">AT_MEX2019</strain>
        <tissue evidence="2">Muscle</tissue>
    </source>
</reference>
<evidence type="ECO:0000313" key="3">
    <source>
        <dbReference type="Proteomes" id="UP001345963"/>
    </source>
</evidence>
<name>A0ABU7AIT8_9TELE</name>